<gene>
    <name evidence="1" type="ORF">MRAB57_3567</name>
</gene>
<keyword evidence="1" id="KW-0378">Hydrolase</keyword>
<dbReference type="GO" id="GO:0016787">
    <property type="term" value="F:hydrolase activity"/>
    <property type="evidence" value="ECO:0007669"/>
    <property type="project" value="UniProtKB-KW"/>
</dbReference>
<evidence type="ECO:0000313" key="2">
    <source>
        <dbReference type="Proteomes" id="UP000240988"/>
    </source>
</evidence>
<sequence length="76" mass="8961">MIIDTNVQPHFRYNAEVRRYLPEPHKLRAIPDVERQWYQAPGGDYRQDLYGDSYPGSDPETVGRHLFEDMGVDYAF</sequence>
<reference evidence="1 2" key="1">
    <citation type="submission" date="2017-01" db="EMBL/GenBank/DDBJ databases">
        <authorList>
            <consortium name="Urmite Genomes"/>
        </authorList>
    </citation>
    <scope>NUCLEOTIDE SEQUENCE [LARGE SCALE GENOMIC DNA]</scope>
    <source>
        <strain evidence="1 2">AB57</strain>
    </source>
</reference>
<dbReference type="STRING" id="1841860.GCA_900157375_03569"/>
<dbReference type="Proteomes" id="UP000240988">
    <property type="component" value="Unassembled WGS sequence"/>
</dbReference>
<dbReference type="EMBL" id="FUFA01000004">
    <property type="protein sequence ID" value="SPM35737.1"/>
    <property type="molecule type" value="Genomic_DNA"/>
</dbReference>
<evidence type="ECO:0000313" key="1">
    <source>
        <dbReference type="EMBL" id="SPM35737.1"/>
    </source>
</evidence>
<accession>A0A2U3NW41</accession>
<proteinExistence type="predicted"/>
<name>A0A2U3NW41_9MYCO</name>
<keyword evidence="2" id="KW-1185">Reference proteome</keyword>
<organism evidence="1 2">
    <name type="scientific">Mycobacterium rhizamassiliense</name>
    <dbReference type="NCBI Taxonomy" id="1841860"/>
    <lineage>
        <taxon>Bacteria</taxon>
        <taxon>Bacillati</taxon>
        <taxon>Actinomycetota</taxon>
        <taxon>Actinomycetes</taxon>
        <taxon>Mycobacteriales</taxon>
        <taxon>Mycobacteriaceae</taxon>
        <taxon>Mycobacterium</taxon>
    </lineage>
</organism>
<dbReference type="AlphaFoldDB" id="A0A2U3NW41"/>
<protein>
    <submittedName>
        <fullName evidence="1">Putative TIM-barrel fold metal-dependent hydrolase</fullName>
    </submittedName>
</protein>